<keyword evidence="7 11" id="KW-0238">DNA-binding</keyword>
<keyword evidence="4 11" id="KW-0863">Zinc-finger</keyword>
<dbReference type="InterPro" id="IPR013088">
    <property type="entry name" value="Znf_NHR/GATA"/>
</dbReference>
<dbReference type="InterPro" id="IPR001628">
    <property type="entry name" value="Znf_hrmn_rcpt"/>
</dbReference>
<dbReference type="PRINTS" id="PR00398">
    <property type="entry name" value="STRDHORMONER"/>
</dbReference>
<keyword evidence="3 11" id="KW-0479">Metal-binding</keyword>
<dbReference type="InterPro" id="IPR044101">
    <property type="entry name" value="NR_DBD_ROR"/>
</dbReference>
<dbReference type="CDD" id="cd06968">
    <property type="entry name" value="NR_DBD_ROR"/>
    <property type="match status" value="1"/>
</dbReference>
<dbReference type="PROSITE" id="PS00031">
    <property type="entry name" value="NUCLEAR_REC_DBD_1"/>
    <property type="match status" value="1"/>
</dbReference>
<dbReference type="InterPro" id="IPR003079">
    <property type="entry name" value="ROR_rcpt"/>
</dbReference>
<dbReference type="GO" id="GO:0008270">
    <property type="term" value="F:zinc ion binding"/>
    <property type="evidence" value="ECO:0007669"/>
    <property type="project" value="UniProtKB-KW"/>
</dbReference>
<dbReference type="Gene3D" id="3.30.50.10">
    <property type="entry name" value="Erythroid Transcription Factor GATA-1, subunit A"/>
    <property type="match status" value="1"/>
</dbReference>
<dbReference type="AlphaFoldDB" id="A0A9J7Y1Y9"/>
<dbReference type="InterPro" id="IPR001723">
    <property type="entry name" value="Nuclear_hrmn_rcpt"/>
</dbReference>
<evidence type="ECO:0000256" key="8">
    <source>
        <dbReference type="ARBA" id="ARBA00023163"/>
    </source>
</evidence>
<name>A0A9J7Y1Y9_CYPCA</name>
<dbReference type="SMART" id="SM00430">
    <property type="entry name" value="HOLI"/>
    <property type="match status" value="1"/>
</dbReference>
<keyword evidence="5 11" id="KW-0862">Zinc</keyword>
<keyword evidence="6 11" id="KW-0805">Transcription regulation</keyword>
<feature type="domain" description="NR LBD" evidence="14">
    <location>
        <begin position="233"/>
        <end position="435"/>
    </location>
</feature>
<dbReference type="PRINTS" id="PR01293">
    <property type="entry name" value="RORNUCRECPTR"/>
</dbReference>
<dbReference type="SMART" id="SM00399">
    <property type="entry name" value="ZnF_C4"/>
    <property type="match status" value="1"/>
</dbReference>
<dbReference type="PANTHER" id="PTHR45805">
    <property type="entry name" value="NUCLEAR HORMONE RECEPTOR HR3-RELATED"/>
    <property type="match status" value="1"/>
</dbReference>
<keyword evidence="10 11" id="KW-0539">Nucleus</keyword>
<keyword evidence="2" id="KW-0217">Developmental protein</keyword>
<dbReference type="Gene3D" id="1.10.565.10">
    <property type="entry name" value="Retinoid X Receptor"/>
    <property type="match status" value="2"/>
</dbReference>
<evidence type="ECO:0000256" key="11">
    <source>
        <dbReference type="RuleBase" id="RU004334"/>
    </source>
</evidence>
<evidence type="ECO:0000256" key="2">
    <source>
        <dbReference type="ARBA" id="ARBA00022473"/>
    </source>
</evidence>
<evidence type="ECO:0000313" key="16">
    <source>
        <dbReference type="Proteomes" id="UP001108240"/>
    </source>
</evidence>
<evidence type="ECO:0000313" key="15">
    <source>
        <dbReference type="Ensembl" id="ENSCCRP00000112976.1"/>
    </source>
</evidence>
<evidence type="ECO:0000256" key="9">
    <source>
        <dbReference type="ARBA" id="ARBA00023170"/>
    </source>
</evidence>
<reference evidence="15" key="1">
    <citation type="submission" date="2025-08" db="UniProtKB">
        <authorList>
            <consortium name="Ensembl"/>
        </authorList>
    </citation>
    <scope>IDENTIFICATION</scope>
</reference>
<evidence type="ECO:0000256" key="4">
    <source>
        <dbReference type="ARBA" id="ARBA00022771"/>
    </source>
</evidence>
<reference evidence="15" key="2">
    <citation type="submission" date="2025-09" db="UniProtKB">
        <authorList>
            <consortium name="Ensembl"/>
        </authorList>
    </citation>
    <scope>IDENTIFICATION</scope>
</reference>
<evidence type="ECO:0000256" key="6">
    <source>
        <dbReference type="ARBA" id="ARBA00023015"/>
    </source>
</evidence>
<dbReference type="Ensembl" id="ENSCCRT00000202450.1">
    <property type="protein sequence ID" value="ENSCCRP00000112976.1"/>
    <property type="gene ID" value="ENSCCRG00000060044.1"/>
</dbReference>
<dbReference type="Pfam" id="PF00104">
    <property type="entry name" value="Hormone_recep"/>
    <property type="match status" value="2"/>
</dbReference>
<dbReference type="PROSITE" id="PS51843">
    <property type="entry name" value="NR_LBD"/>
    <property type="match status" value="1"/>
</dbReference>
<feature type="compositionally biased region" description="Basic and acidic residues" evidence="12">
    <location>
        <begin position="117"/>
        <end position="129"/>
    </location>
</feature>
<dbReference type="GO" id="GO:0005634">
    <property type="term" value="C:nucleus"/>
    <property type="evidence" value="ECO:0007669"/>
    <property type="project" value="UniProtKB-SubCell"/>
</dbReference>
<feature type="region of interest" description="Disordered" evidence="12">
    <location>
        <begin position="110"/>
        <end position="141"/>
    </location>
</feature>
<dbReference type="Pfam" id="PF00105">
    <property type="entry name" value="zf-C4"/>
    <property type="match status" value="1"/>
</dbReference>
<organism evidence="15 16">
    <name type="scientific">Cyprinus carpio carpio</name>
    <dbReference type="NCBI Taxonomy" id="630221"/>
    <lineage>
        <taxon>Eukaryota</taxon>
        <taxon>Metazoa</taxon>
        <taxon>Chordata</taxon>
        <taxon>Craniata</taxon>
        <taxon>Vertebrata</taxon>
        <taxon>Euteleostomi</taxon>
        <taxon>Actinopterygii</taxon>
        <taxon>Neopterygii</taxon>
        <taxon>Teleostei</taxon>
        <taxon>Ostariophysi</taxon>
        <taxon>Cypriniformes</taxon>
        <taxon>Cyprinidae</taxon>
        <taxon>Cyprininae</taxon>
        <taxon>Cyprinus</taxon>
    </lineage>
</organism>
<dbReference type="SUPFAM" id="SSF48508">
    <property type="entry name" value="Nuclear receptor ligand-binding domain"/>
    <property type="match status" value="1"/>
</dbReference>
<keyword evidence="9 11" id="KW-0675">Receptor</keyword>
<dbReference type="SUPFAM" id="SSF57716">
    <property type="entry name" value="Glucocorticoid receptor-like (DNA-binding domain)"/>
    <property type="match status" value="1"/>
</dbReference>
<dbReference type="InterPro" id="IPR035500">
    <property type="entry name" value="NHR-like_dom_sf"/>
</dbReference>
<dbReference type="PANTHER" id="PTHR45805:SF7">
    <property type="entry name" value="NUCLEAR RECEPTOR ROR-BETA-LIKE"/>
    <property type="match status" value="1"/>
</dbReference>
<evidence type="ECO:0000259" key="13">
    <source>
        <dbReference type="PROSITE" id="PS51030"/>
    </source>
</evidence>
<keyword evidence="16" id="KW-1185">Reference proteome</keyword>
<dbReference type="GO" id="GO:0004879">
    <property type="term" value="F:nuclear receptor activity"/>
    <property type="evidence" value="ECO:0007669"/>
    <property type="project" value="InterPro"/>
</dbReference>
<evidence type="ECO:0000256" key="1">
    <source>
        <dbReference type="ARBA" id="ARBA00004123"/>
    </source>
</evidence>
<feature type="region of interest" description="Disordered" evidence="12">
    <location>
        <begin position="171"/>
        <end position="199"/>
    </location>
</feature>
<evidence type="ECO:0000256" key="7">
    <source>
        <dbReference type="ARBA" id="ARBA00023125"/>
    </source>
</evidence>
<proteinExistence type="inferred from homology"/>
<protein>
    <submittedName>
        <fullName evidence="15">RAR-related orphan receptor C b</fullName>
    </submittedName>
</protein>
<evidence type="ECO:0000256" key="3">
    <source>
        <dbReference type="ARBA" id="ARBA00022723"/>
    </source>
</evidence>
<comment type="subcellular location">
    <subcellularLocation>
        <location evidence="1 11">Nucleus</location>
    </subcellularLocation>
</comment>
<dbReference type="PROSITE" id="PS51030">
    <property type="entry name" value="NUCLEAR_REC_DBD_2"/>
    <property type="match status" value="1"/>
</dbReference>
<dbReference type="FunFam" id="3.30.50.10:FF:000003">
    <property type="entry name" value="Nuclear orphan receptor ROR-beta"/>
    <property type="match status" value="1"/>
</dbReference>
<feature type="compositionally biased region" description="Gly residues" evidence="12">
    <location>
        <begin position="175"/>
        <end position="185"/>
    </location>
</feature>
<accession>A0A9J7Y1Y9</accession>
<dbReference type="InterPro" id="IPR000536">
    <property type="entry name" value="Nucl_hrmn_rcpt_lig-bd"/>
</dbReference>
<sequence>MRAQIEVIPCKICGDKSSGIHYGVITCEGCKGFFRRSQQNNAMYSCSRQRNCQIDRTNRNRCQHCRLQKCLALGMSRDAVKFGRMSKKQRDSLYAEVQRHQQLSRECLAGLGGGLAPRDREETGEDITHSRPYSSGGSSSTLSDLDDIATLPDGLLFDLPLTPEEAGEYCSLEMLGGGGGSGSAGSGSSSNQSSPEPSAVDLAEVKHEYILPENSLLTHSFLGSLPENCSLHDIERITQNVVKSHLETCQYSTEELKKLTWNLYTPEETRSFQLKSAEWMWQQCALHITNAIQYVVEFAKRISGFMDLCQNDQIILLKAGCDDLVNAVFELAKSLSRLQLSEEEMALFSAAVLLAPDRPWLTESQQVQKLQEKVYVALQHSLHMNRATTEKLDKMVSKLPQMKSICNLHIDKLEFFRLVHPETAYSFPPLYREVFGSEINFPDSTNS</sequence>
<evidence type="ECO:0000256" key="12">
    <source>
        <dbReference type="SAM" id="MobiDB-lite"/>
    </source>
</evidence>
<evidence type="ECO:0000259" key="14">
    <source>
        <dbReference type="PROSITE" id="PS51843"/>
    </source>
</evidence>
<feature type="domain" description="Nuclear receptor" evidence="13">
    <location>
        <begin position="7"/>
        <end position="82"/>
    </location>
</feature>
<comment type="similarity">
    <text evidence="11">Belongs to the nuclear hormone receptor family.</text>
</comment>
<evidence type="ECO:0000256" key="10">
    <source>
        <dbReference type="ARBA" id="ARBA00023242"/>
    </source>
</evidence>
<dbReference type="GeneTree" id="ENSGT00940000164939"/>
<evidence type="ECO:0000256" key="5">
    <source>
        <dbReference type="ARBA" id="ARBA00022833"/>
    </source>
</evidence>
<dbReference type="Proteomes" id="UP001108240">
    <property type="component" value="Unplaced"/>
</dbReference>
<dbReference type="GO" id="GO:0000978">
    <property type="term" value="F:RNA polymerase II cis-regulatory region sequence-specific DNA binding"/>
    <property type="evidence" value="ECO:0007669"/>
    <property type="project" value="TreeGrafter"/>
</dbReference>
<dbReference type="PRINTS" id="PR00047">
    <property type="entry name" value="STROIDFINGER"/>
</dbReference>
<keyword evidence="8 11" id="KW-0804">Transcription</keyword>